<dbReference type="CTD" id="147949"/>
<name>A0A341CGG2_NEOAA</name>
<dbReference type="GeneID" id="112407805"/>
<evidence type="ECO:0000313" key="3">
    <source>
        <dbReference type="RefSeq" id="XP_024612997.1"/>
    </source>
</evidence>
<proteinExistence type="predicted"/>
<accession>A0A341CGG2</accession>
<dbReference type="Proteomes" id="UP000252040">
    <property type="component" value="Unplaced"/>
</dbReference>
<gene>
    <name evidence="3" type="primary">ZNF583</name>
</gene>
<feature type="region of interest" description="Disordered" evidence="1">
    <location>
        <begin position="1"/>
        <end position="74"/>
    </location>
</feature>
<evidence type="ECO:0000256" key="1">
    <source>
        <dbReference type="SAM" id="MobiDB-lite"/>
    </source>
</evidence>
<evidence type="ECO:0000313" key="2">
    <source>
        <dbReference type="Proteomes" id="UP000252040"/>
    </source>
</evidence>
<reference evidence="3" key="1">
    <citation type="submission" date="2025-08" db="UniProtKB">
        <authorList>
            <consortium name="RefSeq"/>
        </authorList>
    </citation>
    <scope>IDENTIFICATION</scope>
    <source>
        <tissue evidence="3">Meat</tissue>
    </source>
</reference>
<organism evidence="2 3">
    <name type="scientific">Neophocaena asiaeorientalis asiaeorientalis</name>
    <name type="common">Yangtze finless porpoise</name>
    <name type="synonym">Neophocaena phocaenoides subsp. asiaeorientalis</name>
    <dbReference type="NCBI Taxonomy" id="1706337"/>
    <lineage>
        <taxon>Eukaryota</taxon>
        <taxon>Metazoa</taxon>
        <taxon>Chordata</taxon>
        <taxon>Craniata</taxon>
        <taxon>Vertebrata</taxon>
        <taxon>Euteleostomi</taxon>
        <taxon>Mammalia</taxon>
        <taxon>Eutheria</taxon>
        <taxon>Laurasiatheria</taxon>
        <taxon>Artiodactyla</taxon>
        <taxon>Whippomorpha</taxon>
        <taxon>Cetacea</taxon>
        <taxon>Odontoceti</taxon>
        <taxon>Phocoenidae</taxon>
        <taxon>Neophocaena</taxon>
    </lineage>
</organism>
<keyword evidence="2" id="KW-1185">Reference proteome</keyword>
<dbReference type="RefSeq" id="XP_024612997.1">
    <property type="nucleotide sequence ID" value="XM_024757229.1"/>
</dbReference>
<dbReference type="AlphaFoldDB" id="A0A341CGG2"/>
<feature type="compositionally biased region" description="Pro residues" evidence="1">
    <location>
        <begin position="1"/>
        <end position="12"/>
    </location>
</feature>
<protein>
    <submittedName>
        <fullName evidence="3">Zinc finger protein 583 isoform X4</fullName>
    </submittedName>
</protein>
<sequence>MPPSGGPQPSHPASPAAFFQHRARSPTCCARARARPPRMRNTAASATRGRRVHRAWTPTRREQAAPAQFEPANPGPGWIRWRERWVGRPERAGRVRVLGRKVGVLRSVAETTRTDEAGSGCLPGPLRRAAPGCSAPRRAWPRTPIPSSHCGWRRQPARALWPLCESARRTRDRVHAPAAERSAPSLRERCGTKCGLSGRRRSVFSGHCPSPKEKPEGGGQKGCPKFLKPCLRLGVCI</sequence>